<name>A0A4Z0N1J4_SALET</name>
<proteinExistence type="predicted"/>
<sequence length="76" mass="8998">YNVIHQEHTIPSATLQRQLSIANYNNTCRFDVKQHIQSPWNMLLGAQYEITRHFNVTTEFGFAERNSFFVAGEYRF</sequence>
<comment type="caution">
    <text evidence="1">The sequence shown here is derived from an EMBL/GenBank/DDBJ whole genome shotgun (WGS) entry which is preliminary data.</text>
</comment>
<evidence type="ECO:0000313" key="1">
    <source>
        <dbReference type="EMBL" id="TGD85738.1"/>
    </source>
</evidence>
<gene>
    <name evidence="1" type="ORF">C9F07_12490</name>
</gene>
<keyword evidence="2" id="KW-1185">Reference proteome</keyword>
<dbReference type="AlphaFoldDB" id="A0A4Z0N1J4"/>
<evidence type="ECO:0008006" key="3">
    <source>
        <dbReference type="Google" id="ProtNLM"/>
    </source>
</evidence>
<dbReference type="Proteomes" id="UP000298196">
    <property type="component" value="Unassembled WGS sequence"/>
</dbReference>
<protein>
    <recommendedName>
        <fullName evidence="3">Porin family protein</fullName>
    </recommendedName>
</protein>
<reference evidence="1 2" key="1">
    <citation type="submission" date="2018-03" db="EMBL/GenBank/DDBJ databases">
        <title>Non-Typhoidal Salmonella genome sequencing and assembly.</title>
        <authorList>
            <person name="Matchawe C."/>
        </authorList>
    </citation>
    <scope>NUCLEOTIDE SEQUENCE [LARGE SCALE GENOMIC DNA]</scope>
    <source>
        <strain evidence="1 2">22sa</strain>
    </source>
</reference>
<evidence type="ECO:0000313" key="2">
    <source>
        <dbReference type="Proteomes" id="UP000298196"/>
    </source>
</evidence>
<feature type="non-terminal residue" evidence="1">
    <location>
        <position position="1"/>
    </location>
</feature>
<accession>A0A4Z0N1J4</accession>
<dbReference type="EMBL" id="PYKI01001339">
    <property type="protein sequence ID" value="TGD85738.1"/>
    <property type="molecule type" value="Genomic_DNA"/>
</dbReference>
<organism evidence="1 2">
    <name type="scientific">Salmonella enterica subsp. enterica serovar Poona</name>
    <dbReference type="NCBI Taxonomy" id="436295"/>
    <lineage>
        <taxon>Bacteria</taxon>
        <taxon>Pseudomonadati</taxon>
        <taxon>Pseudomonadota</taxon>
        <taxon>Gammaproteobacteria</taxon>
        <taxon>Enterobacterales</taxon>
        <taxon>Enterobacteriaceae</taxon>
        <taxon>Salmonella</taxon>
    </lineage>
</organism>